<feature type="region of interest" description="Disordered" evidence="7">
    <location>
        <begin position="26"/>
        <end position="63"/>
    </location>
</feature>
<dbReference type="PANTHER" id="PTHR30582:SF2">
    <property type="entry name" value="L,D-TRANSPEPTIDASE YCIB-RELATED"/>
    <property type="match status" value="1"/>
</dbReference>
<sequence length="221" mass="23844">MALLLAAVPLVVSAERRAQPAAQRLAREAAQPQSRQVTAPEDARPAASAPVLAAAPTPPTAPSSRVAAVAQAPAQPVHVQPTVAASLPQDAPDAAVYDAKSVPTRRGKWIEVILDEQRLIAWEDGRMVMTTLVSTGAQDTPTVRGIFRIYRKLDSQHMRGRGYDLPNVPYVMYFKGGYALHGTYWHNNFGQPMSHGCVNIPIGKAAWLYGWAPQGTVVVVH</sequence>
<evidence type="ECO:0000256" key="1">
    <source>
        <dbReference type="ARBA" id="ARBA00004752"/>
    </source>
</evidence>
<feature type="active site" description="Nucleophile" evidence="6">
    <location>
        <position position="197"/>
    </location>
</feature>
<keyword evidence="4 6" id="KW-0573">Peptidoglycan synthesis</keyword>
<protein>
    <recommendedName>
        <fullName evidence="8">L,D-TPase catalytic domain-containing protein</fullName>
    </recommendedName>
</protein>
<dbReference type="GO" id="GO:0005576">
    <property type="term" value="C:extracellular region"/>
    <property type="evidence" value="ECO:0007669"/>
    <property type="project" value="TreeGrafter"/>
</dbReference>
<comment type="pathway">
    <text evidence="1 6">Cell wall biogenesis; peptidoglycan biosynthesis.</text>
</comment>
<dbReference type="InterPro" id="IPR005490">
    <property type="entry name" value="LD_TPept_cat_dom"/>
</dbReference>
<organism evidence="9 10">
    <name type="scientific">Candidatus Thermofonsia Clade 3 bacterium</name>
    <dbReference type="NCBI Taxonomy" id="2364212"/>
    <lineage>
        <taxon>Bacteria</taxon>
        <taxon>Bacillati</taxon>
        <taxon>Chloroflexota</taxon>
        <taxon>Candidatus Thermofontia</taxon>
        <taxon>Candidatus Thermofonsia Clade 3</taxon>
    </lineage>
</organism>
<proteinExistence type="predicted"/>
<keyword evidence="5 6" id="KW-0961">Cell wall biogenesis/degradation</keyword>
<name>A0A2M8QG18_9CHLR</name>
<dbReference type="InterPro" id="IPR050979">
    <property type="entry name" value="LD-transpeptidase"/>
</dbReference>
<accession>A0A2M8QG18</accession>
<feature type="active site" description="Proton donor/acceptor" evidence="6">
    <location>
        <position position="181"/>
    </location>
</feature>
<evidence type="ECO:0000256" key="7">
    <source>
        <dbReference type="SAM" id="MobiDB-lite"/>
    </source>
</evidence>
<dbReference type="PANTHER" id="PTHR30582">
    <property type="entry name" value="L,D-TRANSPEPTIDASE"/>
    <property type="match status" value="1"/>
</dbReference>
<reference evidence="9 10" key="1">
    <citation type="submission" date="2017-11" db="EMBL/GenBank/DDBJ databases">
        <title>Evolution of Phototrophy in the Chloroflexi Phylum Driven by Horizontal Gene Transfer.</title>
        <authorList>
            <person name="Ward L.M."/>
            <person name="Hemp J."/>
            <person name="Shih P.M."/>
            <person name="Mcglynn S.E."/>
            <person name="Fischer W."/>
        </authorList>
    </citation>
    <scope>NUCLEOTIDE SEQUENCE [LARGE SCALE GENOMIC DNA]</scope>
    <source>
        <strain evidence="9">JP3_7</strain>
    </source>
</reference>
<gene>
    <name evidence="9" type="ORF">CUN48_01955</name>
</gene>
<comment type="caution">
    <text evidence="9">The sequence shown here is derived from an EMBL/GenBank/DDBJ whole genome shotgun (WGS) entry which is preliminary data.</text>
</comment>
<evidence type="ECO:0000256" key="5">
    <source>
        <dbReference type="ARBA" id="ARBA00023316"/>
    </source>
</evidence>
<keyword evidence="2" id="KW-0808">Transferase</keyword>
<dbReference type="GO" id="GO:0018104">
    <property type="term" value="P:peptidoglycan-protein cross-linking"/>
    <property type="evidence" value="ECO:0007669"/>
    <property type="project" value="TreeGrafter"/>
</dbReference>
<dbReference type="CDD" id="cd16913">
    <property type="entry name" value="YkuD_like"/>
    <property type="match status" value="1"/>
</dbReference>
<keyword evidence="3 6" id="KW-0133">Cell shape</keyword>
<evidence type="ECO:0000259" key="8">
    <source>
        <dbReference type="PROSITE" id="PS52029"/>
    </source>
</evidence>
<evidence type="ECO:0000313" key="10">
    <source>
        <dbReference type="Proteomes" id="UP000230790"/>
    </source>
</evidence>
<dbReference type="Proteomes" id="UP000230790">
    <property type="component" value="Unassembled WGS sequence"/>
</dbReference>
<dbReference type="AlphaFoldDB" id="A0A2M8QG18"/>
<evidence type="ECO:0000256" key="2">
    <source>
        <dbReference type="ARBA" id="ARBA00022679"/>
    </source>
</evidence>
<evidence type="ECO:0000256" key="4">
    <source>
        <dbReference type="ARBA" id="ARBA00022984"/>
    </source>
</evidence>
<feature type="compositionally biased region" description="Low complexity" evidence="7">
    <location>
        <begin position="45"/>
        <end position="55"/>
    </location>
</feature>
<dbReference type="InterPro" id="IPR038063">
    <property type="entry name" value="Transpep_catalytic_dom"/>
</dbReference>
<dbReference type="GO" id="GO:0008360">
    <property type="term" value="P:regulation of cell shape"/>
    <property type="evidence" value="ECO:0007669"/>
    <property type="project" value="UniProtKB-UniRule"/>
</dbReference>
<dbReference type="SUPFAM" id="SSF141523">
    <property type="entry name" value="L,D-transpeptidase catalytic domain-like"/>
    <property type="match status" value="1"/>
</dbReference>
<evidence type="ECO:0000313" key="9">
    <source>
        <dbReference type="EMBL" id="PJF48761.1"/>
    </source>
</evidence>
<dbReference type="Gene3D" id="2.40.440.10">
    <property type="entry name" value="L,D-transpeptidase catalytic domain-like"/>
    <property type="match status" value="1"/>
</dbReference>
<dbReference type="PROSITE" id="PS52029">
    <property type="entry name" value="LD_TPASE"/>
    <property type="match status" value="1"/>
</dbReference>
<dbReference type="UniPathway" id="UPA00219"/>
<dbReference type="GO" id="GO:0071972">
    <property type="term" value="F:peptidoglycan L,D-transpeptidase activity"/>
    <property type="evidence" value="ECO:0007669"/>
    <property type="project" value="TreeGrafter"/>
</dbReference>
<dbReference type="EMBL" id="PGTN01000007">
    <property type="protein sequence ID" value="PJF48761.1"/>
    <property type="molecule type" value="Genomic_DNA"/>
</dbReference>
<dbReference type="Pfam" id="PF03734">
    <property type="entry name" value="YkuD"/>
    <property type="match status" value="1"/>
</dbReference>
<feature type="domain" description="L,D-TPase catalytic" evidence="8">
    <location>
        <begin position="108"/>
        <end position="221"/>
    </location>
</feature>
<evidence type="ECO:0000256" key="6">
    <source>
        <dbReference type="PROSITE-ProRule" id="PRU01373"/>
    </source>
</evidence>
<dbReference type="GO" id="GO:0071555">
    <property type="term" value="P:cell wall organization"/>
    <property type="evidence" value="ECO:0007669"/>
    <property type="project" value="UniProtKB-UniRule"/>
</dbReference>
<dbReference type="GO" id="GO:0016740">
    <property type="term" value="F:transferase activity"/>
    <property type="evidence" value="ECO:0007669"/>
    <property type="project" value="UniProtKB-KW"/>
</dbReference>
<evidence type="ECO:0000256" key="3">
    <source>
        <dbReference type="ARBA" id="ARBA00022960"/>
    </source>
</evidence>